<name>A0ABS1VP30_9ACTN</name>
<feature type="region of interest" description="Disordered" evidence="1">
    <location>
        <begin position="82"/>
        <end position="112"/>
    </location>
</feature>
<evidence type="ECO:0000256" key="1">
    <source>
        <dbReference type="SAM" id="MobiDB-lite"/>
    </source>
</evidence>
<reference evidence="2 3" key="1">
    <citation type="submission" date="2021-01" db="EMBL/GenBank/DDBJ databases">
        <title>Actinoplanes sp. nov. LDG1-01 isolated from lichen.</title>
        <authorList>
            <person name="Saeng-In P."/>
            <person name="Phongsopitanun W."/>
            <person name="Kanchanasin P."/>
            <person name="Yuki M."/>
            <person name="Kudo T."/>
            <person name="Ohkuma M."/>
            <person name="Tanasupawat S."/>
        </authorList>
    </citation>
    <scope>NUCLEOTIDE SEQUENCE [LARGE SCALE GENOMIC DNA]</scope>
    <source>
        <strain evidence="2 3">LDG1-01</strain>
    </source>
</reference>
<keyword evidence="3" id="KW-1185">Reference proteome</keyword>
<dbReference type="Proteomes" id="UP000598996">
    <property type="component" value="Unassembled WGS sequence"/>
</dbReference>
<sequence length="194" mass="19775">MAPVSYPRALALAALQAALSGSWIAAGELSPARRRLARFGAVALTTGIGYVLSPPSSRSPETPDSPVTLRLVAPGSALGAAAPDLTSAPADGDPAGGDGADGPSHGLPDASELLGIGDKLERPFDKRKAVLGAAVVAISVGAIAGRRQLEKRWLARLTGNGHPHPTRGLAVRVAAVEFAGQFALQLADRRRSRG</sequence>
<accession>A0ABS1VP30</accession>
<organism evidence="2 3">
    <name type="scientific">Paractinoplanes lichenicola</name>
    <dbReference type="NCBI Taxonomy" id="2802976"/>
    <lineage>
        <taxon>Bacteria</taxon>
        <taxon>Bacillati</taxon>
        <taxon>Actinomycetota</taxon>
        <taxon>Actinomycetes</taxon>
        <taxon>Micromonosporales</taxon>
        <taxon>Micromonosporaceae</taxon>
        <taxon>Paractinoplanes</taxon>
    </lineage>
</organism>
<dbReference type="RefSeq" id="WP_202992889.1">
    <property type="nucleotide sequence ID" value="NZ_JAENHO010000005.1"/>
</dbReference>
<evidence type="ECO:0000313" key="3">
    <source>
        <dbReference type="Proteomes" id="UP000598996"/>
    </source>
</evidence>
<proteinExistence type="predicted"/>
<dbReference type="EMBL" id="JAENHO010000005">
    <property type="protein sequence ID" value="MBL7256348.1"/>
    <property type="molecule type" value="Genomic_DNA"/>
</dbReference>
<evidence type="ECO:0000313" key="2">
    <source>
        <dbReference type="EMBL" id="MBL7256348.1"/>
    </source>
</evidence>
<gene>
    <name evidence="2" type="ORF">JKJ07_18795</name>
</gene>
<comment type="caution">
    <text evidence="2">The sequence shown here is derived from an EMBL/GenBank/DDBJ whole genome shotgun (WGS) entry which is preliminary data.</text>
</comment>
<protein>
    <submittedName>
        <fullName evidence="2">Uncharacterized protein</fullName>
    </submittedName>
</protein>